<sequence>MSSSPKLFQNPYFCSSKLSPRSFPFLLSQLYLALILLILLFSAPVNSSVYDEWFFNCNSFKCDPFVTKEFPFWRYNGTETCYRVGYSESMKLTCDGLHVMETVKP</sequence>
<evidence type="ECO:0000313" key="1">
    <source>
        <dbReference type="EMBL" id="KGN64135.1"/>
    </source>
</evidence>
<gene>
    <name evidence="1" type="ORF">Csa_1G042470</name>
</gene>
<evidence type="ECO:0008006" key="3">
    <source>
        <dbReference type="Google" id="ProtNLM"/>
    </source>
</evidence>
<keyword evidence="2" id="KW-1185">Reference proteome</keyword>
<dbReference type="Gramene" id="KGN64135">
    <property type="protein sequence ID" value="KGN64135"/>
    <property type="gene ID" value="Csa_1G042470"/>
</dbReference>
<organism evidence="1 2">
    <name type="scientific">Cucumis sativus</name>
    <name type="common">Cucumber</name>
    <dbReference type="NCBI Taxonomy" id="3659"/>
    <lineage>
        <taxon>Eukaryota</taxon>
        <taxon>Viridiplantae</taxon>
        <taxon>Streptophyta</taxon>
        <taxon>Embryophyta</taxon>
        <taxon>Tracheophyta</taxon>
        <taxon>Spermatophyta</taxon>
        <taxon>Magnoliopsida</taxon>
        <taxon>eudicotyledons</taxon>
        <taxon>Gunneridae</taxon>
        <taxon>Pentapetalae</taxon>
        <taxon>rosids</taxon>
        <taxon>fabids</taxon>
        <taxon>Cucurbitales</taxon>
        <taxon>Cucurbitaceae</taxon>
        <taxon>Benincaseae</taxon>
        <taxon>Cucumis</taxon>
    </lineage>
</organism>
<reference evidence="1 2" key="3">
    <citation type="journal article" date="2010" name="BMC Genomics">
        <title>Transcriptome sequencing and comparative analysis of cucumber flowers with different sex types.</title>
        <authorList>
            <person name="Guo S."/>
            <person name="Zheng Y."/>
            <person name="Joung J.G."/>
            <person name="Liu S."/>
            <person name="Zhang Z."/>
            <person name="Crasta O.R."/>
            <person name="Sobral B.W."/>
            <person name="Xu Y."/>
            <person name="Huang S."/>
            <person name="Fei Z."/>
        </authorList>
    </citation>
    <scope>NUCLEOTIDE SEQUENCE [LARGE SCALE GENOMIC DNA]</scope>
    <source>
        <strain evidence="2">cv. 9930</strain>
    </source>
</reference>
<reference evidence="1 2" key="4">
    <citation type="journal article" date="2011" name="BMC Genomics">
        <title>RNA-Seq improves annotation of protein-coding genes in the cucumber genome.</title>
        <authorList>
            <person name="Li Z."/>
            <person name="Zhang Z."/>
            <person name="Yan P."/>
            <person name="Huang S."/>
            <person name="Fei Z."/>
            <person name="Lin K."/>
        </authorList>
    </citation>
    <scope>NUCLEOTIDE SEQUENCE [LARGE SCALE GENOMIC DNA]</scope>
    <source>
        <strain evidence="2">cv. 9930</strain>
    </source>
</reference>
<reference evidence="1 2" key="2">
    <citation type="journal article" date="2009" name="PLoS ONE">
        <title>An integrated genetic and cytogenetic map of the cucumber genome.</title>
        <authorList>
            <person name="Ren Y."/>
            <person name="Zhang Z."/>
            <person name="Liu J."/>
            <person name="Staub J.E."/>
            <person name="Han Y."/>
            <person name="Cheng Z."/>
            <person name="Li X."/>
            <person name="Lu J."/>
            <person name="Miao H."/>
            <person name="Kang H."/>
            <person name="Xie B."/>
            <person name="Gu X."/>
            <person name="Wang X."/>
            <person name="Du Y."/>
            <person name="Jin W."/>
            <person name="Huang S."/>
        </authorList>
    </citation>
    <scope>NUCLEOTIDE SEQUENCE [LARGE SCALE GENOMIC DNA]</scope>
    <source>
        <strain evidence="2">cv. 9930</strain>
    </source>
</reference>
<dbReference type="AlphaFoldDB" id="A0A0A0LQE7"/>
<reference evidence="1 2" key="1">
    <citation type="journal article" date="2009" name="Nat. Genet.">
        <title>The genome of the cucumber, Cucumis sativus L.</title>
        <authorList>
            <person name="Huang S."/>
            <person name="Li R."/>
            <person name="Zhang Z."/>
            <person name="Li L."/>
            <person name="Gu X."/>
            <person name="Fan W."/>
            <person name="Lucas W.J."/>
            <person name="Wang X."/>
            <person name="Xie B."/>
            <person name="Ni P."/>
            <person name="Ren Y."/>
            <person name="Zhu H."/>
            <person name="Li J."/>
            <person name="Lin K."/>
            <person name="Jin W."/>
            <person name="Fei Z."/>
            <person name="Li G."/>
            <person name="Staub J."/>
            <person name="Kilian A."/>
            <person name="van der Vossen E.A."/>
            <person name="Wu Y."/>
            <person name="Guo J."/>
            <person name="He J."/>
            <person name="Jia Z."/>
            <person name="Ren Y."/>
            <person name="Tian G."/>
            <person name="Lu Y."/>
            <person name="Ruan J."/>
            <person name="Qian W."/>
            <person name="Wang M."/>
            <person name="Huang Q."/>
            <person name="Li B."/>
            <person name="Xuan Z."/>
            <person name="Cao J."/>
            <person name="Asan"/>
            <person name="Wu Z."/>
            <person name="Zhang J."/>
            <person name="Cai Q."/>
            <person name="Bai Y."/>
            <person name="Zhao B."/>
            <person name="Han Y."/>
            <person name="Li Y."/>
            <person name="Li X."/>
            <person name="Wang S."/>
            <person name="Shi Q."/>
            <person name="Liu S."/>
            <person name="Cho W.K."/>
            <person name="Kim J.Y."/>
            <person name="Xu Y."/>
            <person name="Heller-Uszynska K."/>
            <person name="Miao H."/>
            <person name="Cheng Z."/>
            <person name="Zhang S."/>
            <person name="Wu J."/>
            <person name="Yang Y."/>
            <person name="Kang H."/>
            <person name="Li M."/>
            <person name="Liang H."/>
            <person name="Ren X."/>
            <person name="Shi Z."/>
            <person name="Wen M."/>
            <person name="Jian M."/>
            <person name="Yang H."/>
            <person name="Zhang G."/>
            <person name="Yang Z."/>
            <person name="Chen R."/>
            <person name="Liu S."/>
            <person name="Li J."/>
            <person name="Ma L."/>
            <person name="Liu H."/>
            <person name="Zhou Y."/>
            <person name="Zhao J."/>
            <person name="Fang X."/>
            <person name="Li G."/>
            <person name="Fang L."/>
            <person name="Li Y."/>
            <person name="Liu D."/>
            <person name="Zheng H."/>
            <person name="Zhang Y."/>
            <person name="Qin N."/>
            <person name="Li Z."/>
            <person name="Yang G."/>
            <person name="Yang S."/>
            <person name="Bolund L."/>
            <person name="Kristiansen K."/>
            <person name="Zheng H."/>
            <person name="Li S."/>
            <person name="Zhang X."/>
            <person name="Yang H."/>
            <person name="Wang J."/>
            <person name="Sun R."/>
            <person name="Zhang B."/>
            <person name="Jiang S."/>
            <person name="Wang J."/>
            <person name="Du Y."/>
            <person name="Li S."/>
        </authorList>
    </citation>
    <scope>NUCLEOTIDE SEQUENCE [LARGE SCALE GENOMIC DNA]</scope>
    <source>
        <strain evidence="2">cv. 9930</strain>
    </source>
</reference>
<evidence type="ECO:0000313" key="2">
    <source>
        <dbReference type="Proteomes" id="UP000029981"/>
    </source>
</evidence>
<proteinExistence type="predicted"/>
<accession>A0A0A0LQE7</accession>
<name>A0A0A0LQE7_CUCSA</name>
<dbReference type="Proteomes" id="UP000029981">
    <property type="component" value="Chromosome 1"/>
</dbReference>
<protein>
    <recommendedName>
        <fullName evidence="3">Wall-associated receptor kinase galacturonan-binding domain-containing protein</fullName>
    </recommendedName>
</protein>
<dbReference type="EMBL" id="CM002922">
    <property type="protein sequence ID" value="KGN64135.1"/>
    <property type="molecule type" value="Genomic_DNA"/>
</dbReference>